<keyword evidence="1" id="KW-1133">Transmembrane helix</keyword>
<organism evidence="2 3">
    <name type="scientific">Pararhodospirillum oryzae</name>
    <dbReference type="NCBI Taxonomy" id="478448"/>
    <lineage>
        <taxon>Bacteria</taxon>
        <taxon>Pseudomonadati</taxon>
        <taxon>Pseudomonadota</taxon>
        <taxon>Alphaproteobacteria</taxon>
        <taxon>Rhodospirillales</taxon>
        <taxon>Rhodospirillaceae</taxon>
        <taxon>Pararhodospirillum</taxon>
    </lineage>
</organism>
<dbReference type="RefSeq" id="WP_147163936.1">
    <property type="nucleotide sequence ID" value="NZ_BJZO01000053.1"/>
</dbReference>
<accession>A0A512H931</accession>
<reference evidence="2 3" key="1">
    <citation type="submission" date="2019-07" db="EMBL/GenBank/DDBJ databases">
        <title>Whole genome shotgun sequence of Rhodospirillum oryzae NBRC 107573.</title>
        <authorList>
            <person name="Hosoyama A."/>
            <person name="Uohara A."/>
            <person name="Ohji S."/>
            <person name="Ichikawa N."/>
        </authorList>
    </citation>
    <scope>NUCLEOTIDE SEQUENCE [LARGE SCALE GENOMIC DNA]</scope>
    <source>
        <strain evidence="2 3">NBRC 107573</strain>
    </source>
</reference>
<protein>
    <submittedName>
        <fullName evidence="2">Uncharacterized protein</fullName>
    </submittedName>
</protein>
<name>A0A512H931_9PROT</name>
<proteinExistence type="predicted"/>
<keyword evidence="3" id="KW-1185">Reference proteome</keyword>
<comment type="caution">
    <text evidence="2">The sequence shown here is derived from an EMBL/GenBank/DDBJ whole genome shotgun (WGS) entry which is preliminary data.</text>
</comment>
<dbReference type="EMBL" id="BJZO01000053">
    <property type="protein sequence ID" value="GEO81918.1"/>
    <property type="molecule type" value="Genomic_DNA"/>
</dbReference>
<feature type="transmembrane region" description="Helical" evidence="1">
    <location>
        <begin position="44"/>
        <end position="65"/>
    </location>
</feature>
<evidence type="ECO:0000313" key="2">
    <source>
        <dbReference type="EMBL" id="GEO81918.1"/>
    </source>
</evidence>
<dbReference type="AlphaFoldDB" id="A0A512H931"/>
<sequence>MIRAVLSLLLPVILPSVAWLAWVHGARAWRRRRGLPEDGPVKVPVLALVAAGLALMILAAGLIYWGETDRGLAPGVPYTPPRASDVDLNAWPVEPRP</sequence>
<keyword evidence="1" id="KW-0812">Transmembrane</keyword>
<evidence type="ECO:0000313" key="3">
    <source>
        <dbReference type="Proteomes" id="UP000321567"/>
    </source>
</evidence>
<gene>
    <name evidence="2" type="ORF">ROR02_20490</name>
</gene>
<dbReference type="Proteomes" id="UP000321567">
    <property type="component" value="Unassembled WGS sequence"/>
</dbReference>
<evidence type="ECO:0000256" key="1">
    <source>
        <dbReference type="SAM" id="Phobius"/>
    </source>
</evidence>
<keyword evidence="1" id="KW-0472">Membrane</keyword>